<comment type="caution">
    <text evidence="1">The sequence shown here is derived from an EMBL/GenBank/DDBJ whole genome shotgun (WGS) entry which is preliminary data.</text>
</comment>
<dbReference type="GeneID" id="98309490"/>
<dbReference type="RefSeq" id="WP_057868826.1">
    <property type="nucleotide sequence ID" value="NZ_AZDX01000003.1"/>
</dbReference>
<protein>
    <submittedName>
        <fullName evidence="1">Uncharacterized protein</fullName>
    </submittedName>
</protein>
<proteinExistence type="predicted"/>
<evidence type="ECO:0000313" key="1">
    <source>
        <dbReference type="EMBL" id="KRL08040.1"/>
    </source>
</evidence>
<dbReference type="OrthoDB" id="9966974at2"/>
<keyword evidence="2" id="KW-1185">Reference proteome</keyword>
<gene>
    <name evidence="1" type="ORF">FC92_GL001114</name>
</gene>
<dbReference type="STRING" id="1423759.FC92_GL001114"/>
<name>A0A0R1MWT8_9LACO</name>
<dbReference type="AlphaFoldDB" id="A0A0R1MWT8"/>
<organism evidence="1 2">
    <name type="scientific">Liquorilactobacillus hordei DSM 19519</name>
    <dbReference type="NCBI Taxonomy" id="1423759"/>
    <lineage>
        <taxon>Bacteria</taxon>
        <taxon>Bacillati</taxon>
        <taxon>Bacillota</taxon>
        <taxon>Bacilli</taxon>
        <taxon>Lactobacillales</taxon>
        <taxon>Lactobacillaceae</taxon>
        <taxon>Liquorilactobacillus</taxon>
    </lineage>
</organism>
<reference evidence="1 2" key="1">
    <citation type="journal article" date="2015" name="Genome Announc.">
        <title>Expanding the biotechnology potential of lactobacilli through comparative genomics of 213 strains and associated genera.</title>
        <authorList>
            <person name="Sun Z."/>
            <person name="Harris H.M."/>
            <person name="McCann A."/>
            <person name="Guo C."/>
            <person name="Argimon S."/>
            <person name="Zhang W."/>
            <person name="Yang X."/>
            <person name="Jeffery I.B."/>
            <person name="Cooney J.C."/>
            <person name="Kagawa T.F."/>
            <person name="Liu W."/>
            <person name="Song Y."/>
            <person name="Salvetti E."/>
            <person name="Wrobel A."/>
            <person name="Rasinkangas P."/>
            <person name="Parkhill J."/>
            <person name="Rea M.C."/>
            <person name="O'Sullivan O."/>
            <person name="Ritari J."/>
            <person name="Douillard F.P."/>
            <person name="Paul Ross R."/>
            <person name="Yang R."/>
            <person name="Briner A.E."/>
            <person name="Felis G.E."/>
            <person name="de Vos W.M."/>
            <person name="Barrangou R."/>
            <person name="Klaenhammer T.R."/>
            <person name="Caufield P.W."/>
            <person name="Cui Y."/>
            <person name="Zhang H."/>
            <person name="O'Toole P.W."/>
        </authorList>
    </citation>
    <scope>NUCLEOTIDE SEQUENCE [LARGE SCALE GENOMIC DNA]</scope>
    <source>
        <strain evidence="1 2">DSM 19519</strain>
    </source>
</reference>
<dbReference type="PATRIC" id="fig|1423759.3.peg.1179"/>
<dbReference type="Proteomes" id="UP000051448">
    <property type="component" value="Unassembled WGS sequence"/>
</dbReference>
<sequence length="158" mass="18660">MTSEELLKKLGVEIESVPTKEDFLKEIINMYESYDNYYDLVKKYAHENNLSIDEYVVRNDMFEKIYALQDLVEDKREKELIGDMAWDLVGDNQLINYGLGTVADILDHKKEFLQANKEMVEIATKDNQHDNADCFGDYSTEYLTDNWSRMYDILKEEK</sequence>
<evidence type="ECO:0000313" key="2">
    <source>
        <dbReference type="Proteomes" id="UP000051448"/>
    </source>
</evidence>
<dbReference type="EMBL" id="AZDX01000003">
    <property type="protein sequence ID" value="KRL08040.1"/>
    <property type="molecule type" value="Genomic_DNA"/>
</dbReference>
<accession>A0A0R1MWT8</accession>